<accession>I3D4S3</accession>
<dbReference type="EMBL" id="AEXL02000024">
    <property type="protein sequence ID" value="EIJ66716.1"/>
    <property type="molecule type" value="Genomic_DNA"/>
</dbReference>
<name>I3D4S3_9ARCH</name>
<proteinExistence type="predicted"/>
<keyword evidence="2" id="KW-1185">Reference proteome</keyword>
<organism evidence="1 2">
    <name type="scientific">Candidatus Nitrosopumilus salarius BD31</name>
    <dbReference type="NCBI Taxonomy" id="859350"/>
    <lineage>
        <taxon>Archaea</taxon>
        <taxon>Nitrososphaerota</taxon>
        <taxon>Nitrososphaeria</taxon>
        <taxon>Nitrosopumilales</taxon>
        <taxon>Nitrosopumilaceae</taxon>
        <taxon>Nitrosopumilus</taxon>
    </lineage>
</organism>
<gene>
    <name evidence="1" type="ORF">BD31_I1227</name>
</gene>
<reference evidence="1 2" key="1">
    <citation type="journal article" date="2012" name="J. Bacteriol.">
        <title>Genome sequence of "Candidatus Nitrosopumilus salaria" BD31, an ammonia-oxidizing archaeon from the San Francisco Bay estuary.</title>
        <authorList>
            <person name="Mosier A.C."/>
            <person name="Allen E.E."/>
            <person name="Kim M."/>
            <person name="Ferriera S."/>
            <person name="Francis C.A."/>
        </authorList>
    </citation>
    <scope>NUCLEOTIDE SEQUENCE [LARGE SCALE GENOMIC DNA]</scope>
    <source>
        <strain evidence="1 2">BD31</strain>
    </source>
</reference>
<evidence type="ECO:0000313" key="1">
    <source>
        <dbReference type="EMBL" id="EIJ66716.1"/>
    </source>
</evidence>
<evidence type="ECO:0000313" key="2">
    <source>
        <dbReference type="Proteomes" id="UP000003423"/>
    </source>
</evidence>
<dbReference type="AlphaFoldDB" id="I3D4S3"/>
<protein>
    <submittedName>
        <fullName evidence="1">Uncharacterized protein</fullName>
    </submittedName>
</protein>
<sequence>MSKSCECGICGHLSESECLEKECKCCLNFHERSGPKRK</sequence>
<comment type="caution">
    <text evidence="1">The sequence shown here is derived from an EMBL/GenBank/DDBJ whole genome shotgun (WGS) entry which is preliminary data.</text>
</comment>
<dbReference type="Proteomes" id="UP000003423">
    <property type="component" value="Unassembled WGS sequence"/>
</dbReference>